<gene>
    <name evidence="1" type="ORF">ACE1CI_33515</name>
</gene>
<reference evidence="1 2" key="1">
    <citation type="submission" date="2024-09" db="EMBL/GenBank/DDBJ databases">
        <title>Floridaenema gen nov. (Aerosakkonemataceae, Aerosakkonematales ord. nov., Cyanobacteria) from benthic tropical and subtropical fresh waters, with the description of four new species.</title>
        <authorList>
            <person name="Moretto J.A."/>
            <person name="Berthold D.E."/>
            <person name="Lefler F.W."/>
            <person name="Huang I.-S."/>
            <person name="Laughinghouse H. IV."/>
        </authorList>
    </citation>
    <scope>NUCLEOTIDE SEQUENCE [LARGE SCALE GENOMIC DNA]</scope>
    <source>
        <strain evidence="1 2">BLCC-F50</strain>
    </source>
</reference>
<organism evidence="1 2">
    <name type="scientific">Floridaenema flaviceps BLCC-F50</name>
    <dbReference type="NCBI Taxonomy" id="3153642"/>
    <lineage>
        <taxon>Bacteria</taxon>
        <taxon>Bacillati</taxon>
        <taxon>Cyanobacteriota</taxon>
        <taxon>Cyanophyceae</taxon>
        <taxon>Oscillatoriophycideae</taxon>
        <taxon>Aerosakkonematales</taxon>
        <taxon>Aerosakkonemataceae</taxon>
        <taxon>Floridanema</taxon>
        <taxon>Floridanema flaviceps</taxon>
    </lineage>
</organism>
<protein>
    <submittedName>
        <fullName evidence="1">Uncharacterized protein</fullName>
    </submittedName>
</protein>
<sequence>MFSTRKCLEQINITVLSLKLNLYLSKNSVIFLVEIAEIGSQISQ</sequence>
<dbReference type="EMBL" id="JBHFNR010000268">
    <property type="protein sequence ID" value="MFB2897859.1"/>
    <property type="molecule type" value="Genomic_DNA"/>
</dbReference>
<name>A0ABV4Y406_9CYAN</name>
<evidence type="ECO:0000313" key="2">
    <source>
        <dbReference type="Proteomes" id="UP001576784"/>
    </source>
</evidence>
<keyword evidence="2" id="KW-1185">Reference proteome</keyword>
<accession>A0ABV4Y406</accession>
<proteinExistence type="predicted"/>
<evidence type="ECO:0000313" key="1">
    <source>
        <dbReference type="EMBL" id="MFB2897859.1"/>
    </source>
</evidence>
<dbReference type="Proteomes" id="UP001576784">
    <property type="component" value="Unassembled WGS sequence"/>
</dbReference>
<comment type="caution">
    <text evidence="1">The sequence shown here is derived from an EMBL/GenBank/DDBJ whole genome shotgun (WGS) entry which is preliminary data.</text>
</comment>